<dbReference type="Pfam" id="PF13676">
    <property type="entry name" value="TIR_2"/>
    <property type="match status" value="1"/>
</dbReference>
<dbReference type="Proteomes" id="UP001060070">
    <property type="component" value="Chromosome"/>
</dbReference>
<dbReference type="GO" id="GO:0003723">
    <property type="term" value="F:RNA binding"/>
    <property type="evidence" value="ECO:0007669"/>
    <property type="project" value="InterPro"/>
</dbReference>
<organism evidence="7 8">
    <name type="scientific">Mesorhizobium ciceri</name>
    <dbReference type="NCBI Taxonomy" id="39645"/>
    <lineage>
        <taxon>Bacteria</taxon>
        <taxon>Pseudomonadati</taxon>
        <taxon>Pseudomonadota</taxon>
        <taxon>Alphaproteobacteria</taxon>
        <taxon>Hyphomicrobiales</taxon>
        <taxon>Phyllobacteriaceae</taxon>
        <taxon>Mesorhizobium</taxon>
    </lineage>
</organism>
<protein>
    <submittedName>
        <fullName evidence="7">TIR domain-containing protein</fullName>
    </submittedName>
</protein>
<evidence type="ECO:0000313" key="8">
    <source>
        <dbReference type="Proteomes" id="UP001060070"/>
    </source>
</evidence>
<dbReference type="GO" id="GO:0007165">
    <property type="term" value="P:signal transduction"/>
    <property type="evidence" value="ECO:0007669"/>
    <property type="project" value="InterPro"/>
</dbReference>
<reference evidence="7 8" key="1">
    <citation type="journal article" date="2022" name="Microbiol. Resour. Announc.">
        <title>Complete Genome Sequence of Mesorhizobium ciceri Strain R30, a Rhizobium Used as a Commercial Inoculant for Chickpea in Argentina.</title>
        <authorList>
            <person name="Foresto E."/>
            <person name="Revale S."/>
            <person name="Primo E."/>
            <person name="Nievas F."/>
            <person name="Carezzano E."/>
            <person name="Puente M."/>
            <person name="Alzari P."/>
            <person name="Mart M."/>
            <person name="Ben-Assaya M."/>
            <person name="Mornico D."/>
            <person name="Santoro M."/>
            <person name="Mart F."/>
            <person name="Giordano W."/>
            <person name="Bogino P."/>
        </authorList>
    </citation>
    <scope>NUCLEOTIDE SEQUENCE [LARGE SCALE GENOMIC DNA]</scope>
    <source>
        <strain evidence="7 8">R30</strain>
    </source>
</reference>
<evidence type="ECO:0000256" key="5">
    <source>
        <dbReference type="ARBA" id="ARBA00022918"/>
    </source>
</evidence>
<evidence type="ECO:0000259" key="6">
    <source>
        <dbReference type="PROSITE" id="PS50104"/>
    </source>
</evidence>
<dbReference type="AlphaFoldDB" id="A0AB38T6F7"/>
<keyword evidence="8" id="KW-1185">Reference proteome</keyword>
<gene>
    <name evidence="7" type="ORF">LRP29_23630</name>
</gene>
<proteinExistence type="predicted"/>
<name>A0AB38T6F7_9HYPH</name>
<keyword evidence="3" id="KW-0479">Metal-binding</keyword>
<keyword evidence="2" id="KW-0548">Nucleotidyltransferase</keyword>
<keyword evidence="1" id="KW-0808">Transferase</keyword>
<evidence type="ECO:0000313" key="7">
    <source>
        <dbReference type="EMBL" id="UTU50455.1"/>
    </source>
</evidence>
<accession>A0AB38T6F7</accession>
<dbReference type="InterPro" id="IPR000157">
    <property type="entry name" value="TIR_dom"/>
</dbReference>
<dbReference type="PROSITE" id="PS50104">
    <property type="entry name" value="TIR"/>
    <property type="match status" value="1"/>
</dbReference>
<evidence type="ECO:0000256" key="2">
    <source>
        <dbReference type="ARBA" id="ARBA00022695"/>
    </source>
</evidence>
<dbReference type="InterPro" id="IPR035897">
    <property type="entry name" value="Toll_tir_struct_dom_sf"/>
</dbReference>
<dbReference type="SMART" id="SM00255">
    <property type="entry name" value="TIR"/>
    <property type="match status" value="1"/>
</dbReference>
<feature type="domain" description="TIR" evidence="6">
    <location>
        <begin position="186"/>
        <end position="318"/>
    </location>
</feature>
<keyword evidence="4" id="KW-0460">Magnesium</keyword>
<dbReference type="SUPFAM" id="SSF52200">
    <property type="entry name" value="Toll/Interleukin receptor TIR domain"/>
    <property type="match status" value="1"/>
</dbReference>
<dbReference type="Gene3D" id="3.40.50.10140">
    <property type="entry name" value="Toll/interleukin-1 receptor homology (TIR) domain"/>
    <property type="match status" value="1"/>
</dbReference>
<dbReference type="GO" id="GO:0003964">
    <property type="term" value="F:RNA-directed DNA polymerase activity"/>
    <property type="evidence" value="ECO:0007669"/>
    <property type="project" value="UniProtKB-KW"/>
</dbReference>
<dbReference type="EMBL" id="CP088147">
    <property type="protein sequence ID" value="UTU50455.1"/>
    <property type="molecule type" value="Genomic_DNA"/>
</dbReference>
<evidence type="ECO:0000256" key="4">
    <source>
        <dbReference type="ARBA" id="ARBA00022842"/>
    </source>
</evidence>
<keyword evidence="5" id="KW-0695">RNA-directed DNA polymerase</keyword>
<dbReference type="InterPro" id="IPR000123">
    <property type="entry name" value="Reverse_transcriptase_msDNA"/>
</dbReference>
<sequence>MANIIAHNLDKRLVTIAAKEQLKYTRYADDMTFSSSKRSVPSHIVQSWEPGFGRRDVHLEQSIIDSFKRAGFEINHSKTRILFPYERQEVTGLVVNRKANVWRRDISRLRMKIHSVKRFGATEAAKIWLEKGADEQKMWSHITGNLAFIRQVRGVDDTVLAKLCKDAVVAGLTEPTWVLKMAELVREFDVFLSHASEDKEKIRRLKDKLEHVGIKVFFDETSISWGESIVEKINHGLLKSRYFVPFLSQKFSEKGWTNKELNSAISMNIDRKGRILPVIDSNFSVDDNYPLLGETLYKKWPTDNASEGQFIDEVADAILHLVETKPV</sequence>
<dbReference type="PRINTS" id="PR00866">
    <property type="entry name" value="RNADNAPOLMS"/>
</dbReference>
<evidence type="ECO:0000256" key="1">
    <source>
        <dbReference type="ARBA" id="ARBA00022679"/>
    </source>
</evidence>
<evidence type="ECO:0000256" key="3">
    <source>
        <dbReference type="ARBA" id="ARBA00022723"/>
    </source>
</evidence>
<dbReference type="GO" id="GO:0046872">
    <property type="term" value="F:metal ion binding"/>
    <property type="evidence" value="ECO:0007669"/>
    <property type="project" value="UniProtKB-KW"/>
</dbReference>